<reference evidence="1 2" key="1">
    <citation type="submission" date="2017-03" db="EMBL/GenBank/DDBJ databases">
        <title>The genome sequence of Candidatus Rickettsiella viridis.</title>
        <authorList>
            <person name="Nikoh N."/>
            <person name="Tsuchida T."/>
            <person name="Yamaguchi K."/>
            <person name="Maeda T."/>
            <person name="Shigenobu S."/>
            <person name="Fukatsu T."/>
        </authorList>
    </citation>
    <scope>NUCLEOTIDE SEQUENCE [LARGE SCALE GENOMIC DNA]</scope>
    <source>
        <strain evidence="1 2">Ap-RA04</strain>
    </source>
</reference>
<sequence length="196" mass="22295">MALLFCLRKIHTSTFILGIELMKSLINISASTGELQDHFDLLSCFLNSASMVRGMACDGITRNNSIGSPMPEFWNQHFITVFYLFRHALELAVKALIKEVTGHDVVGHNIQKMWEENIPNYQNVIPEQINKTFTVLAKYHLLNDAQLFRYHADKGGVKLKDMPLIHSDDFDTISGAAWAIRQLVLECIHIKKDLPI</sequence>
<organism evidence="1 2">
    <name type="scientific">Candidatus Rickettsiella viridis</name>
    <dbReference type="NCBI Taxonomy" id="676208"/>
    <lineage>
        <taxon>Bacteria</taxon>
        <taxon>Pseudomonadati</taxon>
        <taxon>Pseudomonadota</taxon>
        <taxon>Gammaproteobacteria</taxon>
        <taxon>Legionellales</taxon>
        <taxon>Coxiellaceae</taxon>
        <taxon>Rickettsiella</taxon>
    </lineage>
</organism>
<proteinExistence type="predicted"/>
<name>A0A2Z5UTG3_9COXI</name>
<dbReference type="KEGG" id="rvi:RVIR1_01910"/>
<gene>
    <name evidence="1" type="ORF">RVIR1_01910</name>
</gene>
<evidence type="ECO:0000313" key="1">
    <source>
        <dbReference type="EMBL" id="BBB14728.1"/>
    </source>
</evidence>
<protein>
    <recommendedName>
        <fullName evidence="3">HEPN domain-containing protein</fullName>
    </recommendedName>
</protein>
<dbReference type="Proteomes" id="UP000282483">
    <property type="component" value="Chromosome"/>
</dbReference>
<evidence type="ECO:0000313" key="2">
    <source>
        <dbReference type="Proteomes" id="UP000282483"/>
    </source>
</evidence>
<accession>A0A2Z5UTG3</accession>
<evidence type="ECO:0008006" key="3">
    <source>
        <dbReference type="Google" id="ProtNLM"/>
    </source>
</evidence>
<dbReference type="EMBL" id="AP018005">
    <property type="protein sequence ID" value="BBB14728.1"/>
    <property type="molecule type" value="Genomic_DNA"/>
</dbReference>
<keyword evidence="2" id="KW-1185">Reference proteome</keyword>
<dbReference type="AlphaFoldDB" id="A0A2Z5UTG3"/>